<evidence type="ECO:0000313" key="9">
    <source>
        <dbReference type="EMBL" id="KAJ4376041.1"/>
    </source>
</evidence>
<dbReference type="InterPro" id="IPR011701">
    <property type="entry name" value="MFS"/>
</dbReference>
<proteinExistence type="predicted"/>
<protein>
    <submittedName>
        <fullName evidence="9">High-affinity nicotinic acid transporter</fullName>
    </submittedName>
</protein>
<dbReference type="GO" id="GO:0016020">
    <property type="term" value="C:membrane"/>
    <property type="evidence" value="ECO:0007669"/>
    <property type="project" value="UniProtKB-SubCell"/>
</dbReference>
<evidence type="ECO:0000256" key="2">
    <source>
        <dbReference type="ARBA" id="ARBA00022448"/>
    </source>
</evidence>
<evidence type="ECO:0000256" key="4">
    <source>
        <dbReference type="ARBA" id="ARBA00022989"/>
    </source>
</evidence>
<gene>
    <name evidence="9" type="primary">TNA1_1</name>
    <name evidence="9" type="ORF">N0V83_001322</name>
</gene>
<feature type="transmembrane region" description="Helical" evidence="7">
    <location>
        <begin position="368"/>
        <end position="392"/>
    </location>
</feature>
<feature type="transmembrane region" description="Helical" evidence="7">
    <location>
        <begin position="309"/>
        <end position="329"/>
    </location>
</feature>
<keyword evidence="10" id="KW-1185">Reference proteome</keyword>
<dbReference type="OrthoDB" id="310895at2759"/>
<sequence>MLTDEKMMAETTTKSSGSSDQDLAEPTTVTPPSYTLKLDLRLIPILGCTYTILFLDRTNIANARIEGFEKSLNMPSNGYNTALWVFYIPFVLVEVPSNMIMSMPRVRPNIFLGCNMLVLGVVAMCQGLTGSYGGLLALRFLMGIFEATLPAGAALLVAEYYTRSQAALRFALFFTFGVLGPCISGLLAYGIRNMDGIQGKEGWRWIFILEGIFTIAISFLVFFLVPNFPEKTNILNAAEKKHLLETLRRDKGDQKLDIKSVNWLKTIGDYKIWFPTLMFFCCDMTAASMSSFIPTILTELGWTRARAQAMSIPIWVTGMIFQILGALIAGRTGWRFPFILFGILMVLIGWIINMVYSEGRGGGISAAVRYFSLFCMSAGTFVQMSMTTTWLVNNLRGRPSIAVGTALILGIGNCANFVASNVFIKTEAPFYPTAFRTGLAITITGAFSCLVYVGLLWRHNQKLVVKRELGGDDDQKEYRYHY</sequence>
<dbReference type="InterPro" id="IPR036259">
    <property type="entry name" value="MFS_trans_sf"/>
</dbReference>
<feature type="transmembrane region" description="Helical" evidence="7">
    <location>
        <begin position="135"/>
        <end position="158"/>
    </location>
</feature>
<dbReference type="AlphaFoldDB" id="A0A9W9CQB9"/>
<feature type="compositionally biased region" description="Polar residues" evidence="6">
    <location>
        <begin position="10"/>
        <end position="28"/>
    </location>
</feature>
<evidence type="ECO:0000256" key="6">
    <source>
        <dbReference type="SAM" id="MobiDB-lite"/>
    </source>
</evidence>
<dbReference type="Gene3D" id="1.20.1250.20">
    <property type="entry name" value="MFS general substrate transporter like domains"/>
    <property type="match status" value="2"/>
</dbReference>
<dbReference type="GO" id="GO:0022857">
    <property type="term" value="F:transmembrane transporter activity"/>
    <property type="evidence" value="ECO:0007669"/>
    <property type="project" value="InterPro"/>
</dbReference>
<evidence type="ECO:0000256" key="7">
    <source>
        <dbReference type="SAM" id="Phobius"/>
    </source>
</evidence>
<feature type="transmembrane region" description="Helical" evidence="7">
    <location>
        <begin position="336"/>
        <end position="356"/>
    </location>
</feature>
<comment type="caution">
    <text evidence="9">The sequence shown here is derived from an EMBL/GenBank/DDBJ whole genome shotgun (WGS) entry which is preliminary data.</text>
</comment>
<dbReference type="Proteomes" id="UP001140560">
    <property type="component" value="Unassembled WGS sequence"/>
</dbReference>
<feature type="transmembrane region" description="Helical" evidence="7">
    <location>
        <begin position="439"/>
        <end position="457"/>
    </location>
</feature>
<feature type="domain" description="Major facilitator superfamily (MFS) profile" evidence="8">
    <location>
        <begin position="42"/>
        <end position="482"/>
    </location>
</feature>
<keyword evidence="4 7" id="KW-1133">Transmembrane helix</keyword>
<evidence type="ECO:0000313" key="10">
    <source>
        <dbReference type="Proteomes" id="UP001140560"/>
    </source>
</evidence>
<dbReference type="InterPro" id="IPR020846">
    <property type="entry name" value="MFS_dom"/>
</dbReference>
<evidence type="ECO:0000259" key="8">
    <source>
        <dbReference type="PROSITE" id="PS50850"/>
    </source>
</evidence>
<evidence type="ECO:0000256" key="1">
    <source>
        <dbReference type="ARBA" id="ARBA00004141"/>
    </source>
</evidence>
<organism evidence="9 10">
    <name type="scientific">Neocucurbitaria cava</name>
    <dbReference type="NCBI Taxonomy" id="798079"/>
    <lineage>
        <taxon>Eukaryota</taxon>
        <taxon>Fungi</taxon>
        <taxon>Dikarya</taxon>
        <taxon>Ascomycota</taxon>
        <taxon>Pezizomycotina</taxon>
        <taxon>Dothideomycetes</taxon>
        <taxon>Pleosporomycetidae</taxon>
        <taxon>Pleosporales</taxon>
        <taxon>Pleosporineae</taxon>
        <taxon>Cucurbitariaceae</taxon>
        <taxon>Neocucurbitaria</taxon>
    </lineage>
</organism>
<comment type="subcellular location">
    <subcellularLocation>
        <location evidence="1">Membrane</location>
        <topology evidence="1">Multi-pass membrane protein</topology>
    </subcellularLocation>
</comment>
<feature type="transmembrane region" description="Helical" evidence="7">
    <location>
        <begin position="109"/>
        <end position="129"/>
    </location>
</feature>
<keyword evidence="2" id="KW-0813">Transport</keyword>
<feature type="transmembrane region" description="Helical" evidence="7">
    <location>
        <begin position="170"/>
        <end position="191"/>
    </location>
</feature>
<dbReference type="PROSITE" id="PS50850">
    <property type="entry name" value="MFS"/>
    <property type="match status" value="1"/>
</dbReference>
<keyword evidence="5 7" id="KW-0472">Membrane</keyword>
<dbReference type="Pfam" id="PF07690">
    <property type="entry name" value="MFS_1"/>
    <property type="match status" value="1"/>
</dbReference>
<accession>A0A9W9CQB9</accession>
<feature type="transmembrane region" description="Helical" evidence="7">
    <location>
        <begin position="203"/>
        <end position="225"/>
    </location>
</feature>
<dbReference type="FunFam" id="1.20.1250.20:FF:000057">
    <property type="entry name" value="MFS general substrate transporter"/>
    <property type="match status" value="1"/>
</dbReference>
<feature type="transmembrane region" description="Helical" evidence="7">
    <location>
        <begin position="399"/>
        <end position="419"/>
    </location>
</feature>
<dbReference type="EMBL" id="JAPEUY010000002">
    <property type="protein sequence ID" value="KAJ4376041.1"/>
    <property type="molecule type" value="Genomic_DNA"/>
</dbReference>
<evidence type="ECO:0000256" key="3">
    <source>
        <dbReference type="ARBA" id="ARBA00022692"/>
    </source>
</evidence>
<reference evidence="9" key="1">
    <citation type="submission" date="2022-10" db="EMBL/GenBank/DDBJ databases">
        <title>Tapping the CABI collections for fungal endophytes: first genome assemblies for Collariella, Neodidymelliopsis, Ascochyta clinopodiicola, Didymella pomorum, Didymosphaeria variabile, Neocosmospora piperis and Neocucurbitaria cava.</title>
        <authorList>
            <person name="Hill R."/>
        </authorList>
    </citation>
    <scope>NUCLEOTIDE SEQUENCE</scope>
    <source>
        <strain evidence="9">IMI 356814</strain>
    </source>
</reference>
<dbReference type="SUPFAM" id="SSF103473">
    <property type="entry name" value="MFS general substrate transporter"/>
    <property type="match status" value="1"/>
</dbReference>
<dbReference type="PANTHER" id="PTHR43791:SF54">
    <property type="entry name" value="MAJOR FACILITATOR SUPERFAMILY (MFS) PROFILE DOMAIN-CONTAINING PROTEIN-RELATED"/>
    <property type="match status" value="1"/>
</dbReference>
<feature type="region of interest" description="Disordered" evidence="6">
    <location>
        <begin position="1"/>
        <end position="28"/>
    </location>
</feature>
<name>A0A9W9CQB9_9PLEO</name>
<evidence type="ECO:0000256" key="5">
    <source>
        <dbReference type="ARBA" id="ARBA00023136"/>
    </source>
</evidence>
<keyword evidence="3 7" id="KW-0812">Transmembrane</keyword>
<dbReference type="PANTHER" id="PTHR43791">
    <property type="entry name" value="PERMEASE-RELATED"/>
    <property type="match status" value="1"/>
</dbReference>